<dbReference type="AlphaFoldDB" id="A0A433XB26"/>
<reference evidence="3 4" key="1">
    <citation type="journal article" date="2016" name="Int. J. Syst. Evol. Microbiol.">
        <title>Arsenicitalea aurantiaca gen. nov., sp. nov., a new member of the family Hyphomicrobiaceae, isolated from high-arsenic sediment.</title>
        <authorList>
            <person name="Mu Y."/>
            <person name="Zhou L."/>
            <person name="Zeng X.C."/>
            <person name="Liu L."/>
            <person name="Pan Y."/>
            <person name="Chen X."/>
            <person name="Wang J."/>
            <person name="Li S."/>
            <person name="Li W.J."/>
            <person name="Wang Y."/>
        </authorList>
    </citation>
    <scope>NUCLEOTIDE SEQUENCE [LARGE SCALE GENOMIC DNA]</scope>
    <source>
        <strain evidence="3 4">42-50</strain>
    </source>
</reference>
<proteinExistence type="predicted"/>
<evidence type="ECO:0000313" key="3">
    <source>
        <dbReference type="EMBL" id="RUT31279.1"/>
    </source>
</evidence>
<feature type="chain" id="PRO_5019356444" evidence="2">
    <location>
        <begin position="21"/>
        <end position="232"/>
    </location>
</feature>
<feature type="compositionally biased region" description="Low complexity" evidence="1">
    <location>
        <begin position="159"/>
        <end position="168"/>
    </location>
</feature>
<dbReference type="EMBL" id="RZNJ01000003">
    <property type="protein sequence ID" value="RUT31279.1"/>
    <property type="molecule type" value="Genomic_DNA"/>
</dbReference>
<organism evidence="3 4">
    <name type="scientific">Arsenicitalea aurantiaca</name>
    <dbReference type="NCBI Taxonomy" id="1783274"/>
    <lineage>
        <taxon>Bacteria</taxon>
        <taxon>Pseudomonadati</taxon>
        <taxon>Pseudomonadota</taxon>
        <taxon>Alphaproteobacteria</taxon>
        <taxon>Hyphomicrobiales</taxon>
        <taxon>Devosiaceae</taxon>
        <taxon>Arsenicitalea</taxon>
    </lineage>
</organism>
<comment type="caution">
    <text evidence="3">The sequence shown here is derived from an EMBL/GenBank/DDBJ whole genome shotgun (WGS) entry which is preliminary data.</text>
</comment>
<dbReference type="Proteomes" id="UP000281547">
    <property type="component" value="Unassembled WGS sequence"/>
</dbReference>
<feature type="compositionally biased region" description="Low complexity" evidence="1">
    <location>
        <begin position="85"/>
        <end position="96"/>
    </location>
</feature>
<feature type="region of interest" description="Disordered" evidence="1">
    <location>
        <begin position="85"/>
        <end position="168"/>
    </location>
</feature>
<keyword evidence="4" id="KW-1185">Reference proteome</keyword>
<accession>A0A433XB26</accession>
<evidence type="ECO:0000256" key="1">
    <source>
        <dbReference type="SAM" id="MobiDB-lite"/>
    </source>
</evidence>
<gene>
    <name evidence="3" type="ORF">EMQ25_10495</name>
</gene>
<protein>
    <submittedName>
        <fullName evidence="3">Uncharacterized protein</fullName>
    </submittedName>
</protein>
<keyword evidence="2" id="KW-0732">Signal</keyword>
<name>A0A433XB26_9HYPH</name>
<feature type="compositionally biased region" description="Low complexity" evidence="1">
    <location>
        <begin position="117"/>
        <end position="139"/>
    </location>
</feature>
<feature type="signal peptide" evidence="2">
    <location>
        <begin position="1"/>
        <end position="20"/>
    </location>
</feature>
<dbReference type="RefSeq" id="WP_127188525.1">
    <property type="nucleotide sequence ID" value="NZ_RZNJ01000003.1"/>
</dbReference>
<evidence type="ECO:0000256" key="2">
    <source>
        <dbReference type="SAM" id="SignalP"/>
    </source>
</evidence>
<sequence length="232" mass="22167">MKLHILIASALMLGTGVAAAQDAGPNQQNQGAGGVEAGHAGVIGAGTACSDFMTLDQSAATAYIEGYQAGYEEALTRAHGITPAESAAAGGAAEAAQDSPNEAGMPDDGPMAEDDAAQAPVAADGAPAAGADAAVSQPSDGPMSPDNAAQAPLDGSTPGAGQNAGAEAGADAGMNAGGAGAMTGATFSGGALSLESILETCRQYPDNLLVDVIAQSRSASVDQDGAAAPTTP</sequence>
<evidence type="ECO:0000313" key="4">
    <source>
        <dbReference type="Proteomes" id="UP000281547"/>
    </source>
</evidence>